<reference evidence="7" key="1">
    <citation type="submission" date="2017-04" db="EMBL/GenBank/DDBJ databases">
        <authorList>
            <person name="Varghese N."/>
            <person name="Submissions S."/>
        </authorList>
    </citation>
    <scope>NUCLEOTIDE SEQUENCE [LARGE SCALE GENOMIC DNA]</scope>
    <source>
        <strain evidence="7">Dd16</strain>
    </source>
</reference>
<accession>A0A1X7GUZ1</accession>
<dbReference type="SUPFAM" id="SSF50891">
    <property type="entry name" value="Cyclophilin-like"/>
    <property type="match status" value="1"/>
</dbReference>
<protein>
    <recommendedName>
        <fullName evidence="1">peptidylprolyl isomerase</fullName>
        <ecNumber evidence="1">5.2.1.8</ecNumber>
    </recommendedName>
</protein>
<keyword evidence="4" id="KW-0732">Signal</keyword>
<dbReference type="STRING" id="941907.SAMN06295910_2313"/>
<dbReference type="EMBL" id="LT840185">
    <property type="protein sequence ID" value="SMF75147.1"/>
    <property type="molecule type" value="Genomic_DNA"/>
</dbReference>
<proteinExistence type="predicted"/>
<dbReference type="InterPro" id="IPR002130">
    <property type="entry name" value="Cyclophilin-type_PPIase_dom"/>
</dbReference>
<dbReference type="Gene3D" id="2.40.100.10">
    <property type="entry name" value="Cyclophilin-like"/>
    <property type="match status" value="1"/>
</dbReference>
<organism evidence="6 7">
    <name type="scientific">Allosphingosinicella indica</name>
    <dbReference type="NCBI Taxonomy" id="941907"/>
    <lineage>
        <taxon>Bacteria</taxon>
        <taxon>Pseudomonadati</taxon>
        <taxon>Pseudomonadota</taxon>
        <taxon>Alphaproteobacteria</taxon>
        <taxon>Sphingomonadales</taxon>
        <taxon>Sphingomonadaceae</taxon>
        <taxon>Allosphingosinicella</taxon>
    </lineage>
</organism>
<feature type="domain" description="PPIase cyclophilin-type" evidence="5">
    <location>
        <begin position="37"/>
        <end position="195"/>
    </location>
</feature>
<evidence type="ECO:0000256" key="2">
    <source>
        <dbReference type="ARBA" id="ARBA00023110"/>
    </source>
</evidence>
<dbReference type="InterPro" id="IPR029000">
    <property type="entry name" value="Cyclophilin-like_dom_sf"/>
</dbReference>
<sequence length="197" mass="21076">MTCAFRLRAALAAAFLLLLTLPVAAEAARVRLETSEGVILIEVDTKRAPITAANFLRYVDEKLFDGKTFYRAARNRTAPTQGLIQGGINKYVVGAPAPIAHEPTSRTGLRHGNGTLSMARNAPGTAMGDFFITLGPSSYLDARDGNPGYAAFGRVVSGMPVVQKILAKPTYPGGRSQNTMGQSIMKPVKIISARRVK</sequence>
<dbReference type="OrthoDB" id="9807797at2"/>
<keyword evidence="2" id="KW-0697">Rotamase</keyword>
<evidence type="ECO:0000256" key="1">
    <source>
        <dbReference type="ARBA" id="ARBA00013194"/>
    </source>
</evidence>
<dbReference type="Proteomes" id="UP000192934">
    <property type="component" value="Chromosome I"/>
</dbReference>
<dbReference type="Pfam" id="PF00160">
    <property type="entry name" value="Pro_isomerase"/>
    <property type="match status" value="1"/>
</dbReference>
<evidence type="ECO:0000256" key="3">
    <source>
        <dbReference type="ARBA" id="ARBA00023235"/>
    </source>
</evidence>
<evidence type="ECO:0000313" key="7">
    <source>
        <dbReference type="Proteomes" id="UP000192934"/>
    </source>
</evidence>
<gene>
    <name evidence="6" type="ORF">SAMN06295910_2313</name>
</gene>
<keyword evidence="3 6" id="KW-0413">Isomerase</keyword>
<feature type="signal peptide" evidence="4">
    <location>
        <begin position="1"/>
        <end position="27"/>
    </location>
</feature>
<evidence type="ECO:0000256" key="4">
    <source>
        <dbReference type="SAM" id="SignalP"/>
    </source>
</evidence>
<evidence type="ECO:0000259" key="5">
    <source>
        <dbReference type="PROSITE" id="PS50072"/>
    </source>
</evidence>
<name>A0A1X7GUZ1_9SPHN</name>
<dbReference type="GO" id="GO:0003755">
    <property type="term" value="F:peptidyl-prolyl cis-trans isomerase activity"/>
    <property type="evidence" value="ECO:0007669"/>
    <property type="project" value="UniProtKB-KW"/>
</dbReference>
<evidence type="ECO:0000313" key="6">
    <source>
        <dbReference type="EMBL" id="SMF75147.1"/>
    </source>
</evidence>
<dbReference type="CDD" id="cd00317">
    <property type="entry name" value="cyclophilin"/>
    <property type="match status" value="1"/>
</dbReference>
<dbReference type="AlphaFoldDB" id="A0A1X7GUZ1"/>
<dbReference type="RefSeq" id="WP_085218905.1">
    <property type="nucleotide sequence ID" value="NZ_LT840185.1"/>
</dbReference>
<dbReference type="InterPro" id="IPR044665">
    <property type="entry name" value="E_coli_cyclophilin_A-like"/>
</dbReference>
<feature type="chain" id="PRO_5010865336" description="peptidylprolyl isomerase" evidence="4">
    <location>
        <begin position="28"/>
        <end position="197"/>
    </location>
</feature>
<dbReference type="PROSITE" id="PS50072">
    <property type="entry name" value="CSA_PPIASE_2"/>
    <property type="match status" value="1"/>
</dbReference>
<dbReference type="EC" id="5.2.1.8" evidence="1"/>
<keyword evidence="7" id="KW-1185">Reference proteome</keyword>
<dbReference type="PANTHER" id="PTHR43246">
    <property type="entry name" value="PEPTIDYL-PROLYL CIS-TRANS ISOMERASE CYP38, CHLOROPLASTIC"/>
    <property type="match status" value="1"/>
</dbReference>